<evidence type="ECO:0000256" key="1">
    <source>
        <dbReference type="ARBA" id="ARBA00005251"/>
    </source>
</evidence>
<evidence type="ECO:0000256" key="4">
    <source>
        <dbReference type="ARBA" id="ARBA00039318"/>
    </source>
</evidence>
<dbReference type="SUPFAM" id="SSF54211">
    <property type="entry name" value="Ribosomal protein S5 domain 2-like"/>
    <property type="match status" value="1"/>
</dbReference>
<dbReference type="Pfam" id="PF00380">
    <property type="entry name" value="Ribosomal_S9"/>
    <property type="match status" value="1"/>
</dbReference>
<name>A0A6G1H116_9PEZI</name>
<keyword evidence="7" id="KW-1185">Reference proteome</keyword>
<evidence type="ECO:0000256" key="5">
    <source>
        <dbReference type="ARBA" id="ARBA00042623"/>
    </source>
</evidence>
<dbReference type="GO" id="GO:0006412">
    <property type="term" value="P:translation"/>
    <property type="evidence" value="ECO:0007669"/>
    <property type="project" value="InterPro"/>
</dbReference>
<organism evidence="6 7">
    <name type="scientific">Aulographum hederae CBS 113979</name>
    <dbReference type="NCBI Taxonomy" id="1176131"/>
    <lineage>
        <taxon>Eukaryota</taxon>
        <taxon>Fungi</taxon>
        <taxon>Dikarya</taxon>
        <taxon>Ascomycota</taxon>
        <taxon>Pezizomycotina</taxon>
        <taxon>Dothideomycetes</taxon>
        <taxon>Pleosporomycetidae</taxon>
        <taxon>Aulographales</taxon>
        <taxon>Aulographaceae</taxon>
    </lineage>
</organism>
<dbReference type="PANTHER" id="PTHR21569:SF1">
    <property type="entry name" value="SMALL RIBOSOMAL SUBUNIT PROTEIN US9M"/>
    <property type="match status" value="1"/>
</dbReference>
<keyword evidence="3" id="KW-0687">Ribonucleoprotein</keyword>
<dbReference type="InterPro" id="IPR014721">
    <property type="entry name" value="Ribsml_uS5_D2-typ_fold_subgr"/>
</dbReference>
<evidence type="ECO:0000313" key="6">
    <source>
        <dbReference type="EMBL" id="KAF1986754.1"/>
    </source>
</evidence>
<evidence type="ECO:0000256" key="3">
    <source>
        <dbReference type="ARBA" id="ARBA00023274"/>
    </source>
</evidence>
<accession>A0A6G1H116</accession>
<protein>
    <recommendedName>
        <fullName evidence="4">Small ribosomal subunit protein uS9m</fullName>
    </recommendedName>
    <alternativeName>
        <fullName evidence="5">37S ribosomal protein S9, mitochondrial</fullName>
    </alternativeName>
</protein>
<dbReference type="Proteomes" id="UP000800041">
    <property type="component" value="Unassembled WGS sequence"/>
</dbReference>
<dbReference type="PANTHER" id="PTHR21569">
    <property type="entry name" value="RIBOSOMAL PROTEIN S9"/>
    <property type="match status" value="1"/>
</dbReference>
<dbReference type="AlphaFoldDB" id="A0A6G1H116"/>
<reference evidence="6" key="1">
    <citation type="journal article" date="2020" name="Stud. Mycol.">
        <title>101 Dothideomycetes genomes: a test case for predicting lifestyles and emergence of pathogens.</title>
        <authorList>
            <person name="Haridas S."/>
            <person name="Albert R."/>
            <person name="Binder M."/>
            <person name="Bloem J."/>
            <person name="Labutti K."/>
            <person name="Salamov A."/>
            <person name="Andreopoulos B."/>
            <person name="Baker S."/>
            <person name="Barry K."/>
            <person name="Bills G."/>
            <person name="Bluhm B."/>
            <person name="Cannon C."/>
            <person name="Castanera R."/>
            <person name="Culley D."/>
            <person name="Daum C."/>
            <person name="Ezra D."/>
            <person name="Gonzalez J."/>
            <person name="Henrissat B."/>
            <person name="Kuo A."/>
            <person name="Liang C."/>
            <person name="Lipzen A."/>
            <person name="Lutzoni F."/>
            <person name="Magnuson J."/>
            <person name="Mondo S."/>
            <person name="Nolan M."/>
            <person name="Ohm R."/>
            <person name="Pangilinan J."/>
            <person name="Park H.-J."/>
            <person name="Ramirez L."/>
            <person name="Alfaro M."/>
            <person name="Sun H."/>
            <person name="Tritt A."/>
            <person name="Yoshinaga Y."/>
            <person name="Zwiers L.-H."/>
            <person name="Turgeon B."/>
            <person name="Goodwin S."/>
            <person name="Spatafora J."/>
            <person name="Crous P."/>
            <person name="Grigoriev I."/>
        </authorList>
    </citation>
    <scope>NUCLEOTIDE SEQUENCE</scope>
    <source>
        <strain evidence="6">CBS 113979</strain>
    </source>
</reference>
<dbReference type="FunFam" id="3.30.230.10:FF:000001">
    <property type="entry name" value="30S ribosomal protein S9"/>
    <property type="match status" value="1"/>
</dbReference>
<comment type="similarity">
    <text evidence="1">Belongs to the universal ribosomal protein uS9 family.</text>
</comment>
<dbReference type="InterPro" id="IPR000754">
    <property type="entry name" value="Ribosomal_uS9"/>
</dbReference>
<dbReference type="OrthoDB" id="10254627at2759"/>
<dbReference type="Gene3D" id="3.30.230.10">
    <property type="match status" value="1"/>
</dbReference>
<dbReference type="InterPro" id="IPR020568">
    <property type="entry name" value="Ribosomal_Su5_D2-typ_SF"/>
</dbReference>
<evidence type="ECO:0000256" key="2">
    <source>
        <dbReference type="ARBA" id="ARBA00022980"/>
    </source>
</evidence>
<dbReference type="GO" id="GO:0003723">
    <property type="term" value="F:RNA binding"/>
    <property type="evidence" value="ECO:0007669"/>
    <property type="project" value="TreeGrafter"/>
</dbReference>
<dbReference type="EMBL" id="ML977155">
    <property type="protein sequence ID" value="KAF1986754.1"/>
    <property type="molecule type" value="Genomic_DNA"/>
</dbReference>
<dbReference type="GO" id="GO:0003735">
    <property type="term" value="F:structural constituent of ribosome"/>
    <property type="evidence" value="ECO:0007669"/>
    <property type="project" value="InterPro"/>
</dbReference>
<proteinExistence type="inferred from homology"/>
<keyword evidence="2" id="KW-0689">Ribosomal protein</keyword>
<dbReference type="NCBIfam" id="NF001099">
    <property type="entry name" value="PRK00132.1"/>
    <property type="match status" value="1"/>
</dbReference>
<evidence type="ECO:0000313" key="7">
    <source>
        <dbReference type="Proteomes" id="UP000800041"/>
    </source>
</evidence>
<dbReference type="InterPro" id="IPR023035">
    <property type="entry name" value="Ribosomal_uS9_bac/plastid"/>
</dbReference>
<dbReference type="GO" id="GO:0005763">
    <property type="term" value="C:mitochondrial small ribosomal subunit"/>
    <property type="evidence" value="ECO:0007669"/>
    <property type="project" value="TreeGrafter"/>
</dbReference>
<sequence length="319" mass="36074">MKRSQVPSTWVSVDQAVKWPARTQCFAPTVKRSNPIKPRLFPQNFTSAASQRQQLFESESSRSRSDFRNERSSLLNRVRIVPASPSYFTAKPTFTDSLLELQALLRKYQTLPLTPPGTAPQVAWKTLAQWQAANGDEPVKPSKYGRILSALYRLNQIHPQLMPEEVQIALDKNKKDFNPYEIKTKPSFLDRFGRAYGVGRRKTSSARAWVVEGEGDVLINGKNLAGMFGRIHDRESAVWPLKVTDRMDKYNVWALVEGGGVTGQAEALTLAISQALIVHEPLLKSALRQAGCVTRDRRRVERKKPGHVKARKMPAWVKR</sequence>
<gene>
    <name evidence="6" type="ORF">K402DRAFT_393383</name>
</gene>